<accession>A0ABT7TA75</accession>
<keyword evidence="1" id="KW-0472">Membrane</keyword>
<dbReference type="RefSeq" id="WP_289459832.1">
    <property type="nucleotide sequence ID" value="NZ_JAUCML010000012.1"/>
</dbReference>
<name>A0ABT7TA75_9MICO</name>
<evidence type="ECO:0000313" key="2">
    <source>
        <dbReference type="EMBL" id="MDM7886476.1"/>
    </source>
</evidence>
<evidence type="ECO:0008006" key="4">
    <source>
        <dbReference type="Google" id="ProtNLM"/>
    </source>
</evidence>
<protein>
    <recommendedName>
        <fullName evidence="4">Ig-like domain-containing protein</fullName>
    </recommendedName>
</protein>
<proteinExistence type="predicted"/>
<gene>
    <name evidence="2" type="ORF">QUG92_15305</name>
</gene>
<sequence>MNDDFSPRLTAMRDALVAEVDRTGAAGTTPVRRRRPTRATVLAVLAAFVVGGGLTGGLTAAALPGADPDAAVESQLATSARYQVEESNHATVLGTPTFLVTHGDRTITLDDRPRGADAITVSWTCLDRADLRVAVDGTRVDVGDPCLPSTEDVDRTSWSMTPVDGSGNSTVTLSGSGPARYAVWVSWVQRATIAEPSPQQDAETADGVVTLQEYTTAFNRLQACMAQAGHPMGDVPLTYWSDGLWSSTPGGDGPWYQYTVPGGGGDVFDTDCSPREFDDVDTIWQGEHPMPYEPPVDPALRD</sequence>
<dbReference type="Proteomes" id="UP001237823">
    <property type="component" value="Unassembled WGS sequence"/>
</dbReference>
<evidence type="ECO:0000256" key="1">
    <source>
        <dbReference type="SAM" id="Phobius"/>
    </source>
</evidence>
<reference evidence="2 3" key="1">
    <citation type="submission" date="2023-06" db="EMBL/GenBank/DDBJ databases">
        <authorList>
            <person name="Feng G."/>
            <person name="Li J."/>
            <person name="Zhu H."/>
        </authorList>
    </citation>
    <scope>NUCLEOTIDE SEQUENCE [LARGE SCALE GENOMIC DNA]</scope>
    <source>
        <strain evidence="2 3">RHCKG23</strain>
    </source>
</reference>
<keyword evidence="1" id="KW-1133">Transmembrane helix</keyword>
<evidence type="ECO:0000313" key="3">
    <source>
        <dbReference type="Proteomes" id="UP001237823"/>
    </source>
</evidence>
<comment type="caution">
    <text evidence="2">The sequence shown here is derived from an EMBL/GenBank/DDBJ whole genome shotgun (WGS) entry which is preliminary data.</text>
</comment>
<keyword evidence="1" id="KW-0812">Transmembrane</keyword>
<organism evidence="2 3">
    <name type="scientific">Curtobacterium citri</name>
    <dbReference type="NCBI Taxonomy" id="3055139"/>
    <lineage>
        <taxon>Bacteria</taxon>
        <taxon>Bacillati</taxon>
        <taxon>Actinomycetota</taxon>
        <taxon>Actinomycetes</taxon>
        <taxon>Micrococcales</taxon>
        <taxon>Microbacteriaceae</taxon>
        <taxon>Curtobacterium</taxon>
    </lineage>
</organism>
<dbReference type="EMBL" id="JAUCML010000012">
    <property type="protein sequence ID" value="MDM7886476.1"/>
    <property type="molecule type" value="Genomic_DNA"/>
</dbReference>
<keyword evidence="3" id="KW-1185">Reference proteome</keyword>
<feature type="transmembrane region" description="Helical" evidence="1">
    <location>
        <begin position="41"/>
        <end position="63"/>
    </location>
</feature>